<dbReference type="OMA" id="ANIIHIC"/>
<feature type="region of interest" description="Disordered" evidence="5">
    <location>
        <begin position="749"/>
        <end position="807"/>
    </location>
</feature>
<gene>
    <name evidence="7" type="ORF">A0H81_08091</name>
</gene>
<dbReference type="InterPro" id="IPR001965">
    <property type="entry name" value="Znf_PHD"/>
</dbReference>
<dbReference type="Proteomes" id="UP000092993">
    <property type="component" value="Unassembled WGS sequence"/>
</dbReference>
<dbReference type="GO" id="GO:0003677">
    <property type="term" value="F:DNA binding"/>
    <property type="evidence" value="ECO:0007669"/>
    <property type="project" value="InterPro"/>
</dbReference>
<accession>A0A1C7M4W5</accession>
<dbReference type="SMART" id="SM00249">
    <property type="entry name" value="PHD"/>
    <property type="match status" value="1"/>
</dbReference>
<dbReference type="InterPro" id="IPR011011">
    <property type="entry name" value="Znf_FYVE_PHD"/>
</dbReference>
<evidence type="ECO:0000313" key="7">
    <source>
        <dbReference type="EMBL" id="OBZ71985.1"/>
    </source>
</evidence>
<name>A0A1C7M4W5_GRIFR</name>
<keyword evidence="1" id="KW-0479">Metal-binding</keyword>
<evidence type="ECO:0000256" key="5">
    <source>
        <dbReference type="SAM" id="MobiDB-lite"/>
    </source>
</evidence>
<dbReference type="SUPFAM" id="SSF90073">
    <property type="entry name" value="GCM domain"/>
    <property type="match status" value="1"/>
</dbReference>
<dbReference type="GO" id="GO:0006355">
    <property type="term" value="P:regulation of DNA-templated transcription"/>
    <property type="evidence" value="ECO:0007669"/>
    <property type="project" value="InterPro"/>
</dbReference>
<feature type="compositionally biased region" description="Basic and acidic residues" evidence="5">
    <location>
        <begin position="236"/>
        <end position="245"/>
    </location>
</feature>
<feature type="domain" description="PHD-type" evidence="6">
    <location>
        <begin position="1236"/>
        <end position="1294"/>
    </location>
</feature>
<dbReference type="SUPFAM" id="SSF57903">
    <property type="entry name" value="FYVE/PHD zinc finger"/>
    <property type="match status" value="1"/>
</dbReference>
<protein>
    <recommendedName>
        <fullName evidence="6">PHD-type domain-containing protein</fullName>
    </recommendedName>
</protein>
<dbReference type="Gene3D" id="3.30.40.10">
    <property type="entry name" value="Zinc/RING finger domain, C3HC4 (zinc finger)"/>
    <property type="match status" value="1"/>
</dbReference>
<dbReference type="STRING" id="5627.A0A1C7M4W5"/>
<proteinExistence type="predicted"/>
<dbReference type="InterPro" id="IPR036115">
    <property type="entry name" value="GCM_dom_sf"/>
</dbReference>
<sequence>MSLTSEASTVIMSSAPTADPVFHMVFLYISHYGYDTSQLVGMIWFRDAQTFRGCNGLGPADHRQLEMFQRLLEFLGIRSRQAPVLADPRTGAWPAPPSQQSAIQPPHFLPAPAFSSPYDFPRQFGNPAHFSQYPFQFSLPRYPSTAATAMSGVQGGEYPYSAYPPHFFSWGSPYGGPPGTFTGAGIHASHKVDVGVQTLGSITAQMQDGTEGSSRKDNQGAQSDENDSTPDWPNGQERHEQRLSEADPDGQWKHTHFVWRSIGMGLYDGRRVERRVCLGVYRCKECHRLVRPKTSPDSRRKQLQSPCPYRNCGAFAMEAISCNARTYHYSIEHDNEVILVWEHEGFHRHPRPPLGSSLSKAQEEALDAQVIRRPDASAHNLRTGDSAPGSVPLAGITPVLADPRRARHQLAKSRARLNLQPSTAKGGLSVLHALSHLNDEFKTPFLIDSNFSGPTYFVLQNAFMKKLIAEAVEDWQRNSADGPDAGRHGFVTDGDHTFFQDGVLINSCAFSTVLGAWVPVIYTWIGGQDIGHHRPHFRHLNKIIVAAAGPNFDRKLLMAIMDFSAAQRAAHAEEYAETMISLVGGWDLLSADLKAEHRKGLLDEASAYQQGCEIHFGRSATRIKKNGALIPPDRIDTFDHFLRDMLSATTTEDVFEDITSSLRREFPKVHGWIDWWLQPSVSKMLFPAKKIMSKSDEHDVPHTSNPIETQHSLLHHVTGSDHDLIPGICNIFNHMRELEQHYQAIQDGSISWPDGPRKFSKRPPSQKQLHANDGRAPDTYDTLVNSIGTKPTPTGKRSKGHQGEQSSIPITEEFQAEDGQFPAKTSARQLQSYQWSDNSCFYDGSLELWFRAFVRWPPDLRRHVLYDVILTNSVLSSIFHSFNTRLKWILSVPRGRTLDGLRNLALCQTIMRTAIYDTWQLAELPNGFGCAITWLNRAVLATEDRSTQGIFGIQHHIIRSCPNGHESMEIIFLPAAYSLRTKNITITRNASQKEQVSLADYFTHFIPSRPHGNTHHGADPVHMLPSTPCTQTGCGLMLAVSTVHTVWLQTLTIIPETFGTSLEEYRNLTLPPVEFKRVWSLQDVATDCEVEYHLVGRVLFQCERSHFTAQVVIGDRTFDYDSIANHGKLQDIGREQCCSIPTHKVNMVMYHRASPYEFTEWTCDAIKQDYSHLPTPEEQSTSIKLDSVPSDSKETTPVPSAPKDAIFMPPASKDTTSEITLPAGVKDDVLDPLTDIVECAGCNDQTDEGEMIHCDVCSRWSHVPCITAWFSSSLPEDYADDSDQTWVCPHCSDTITEQREWVLGQHVLLHSRKNSQFKYPARVVKLDGFNVVVEWYYGNDYKRGEKPQANIIHICTCAEAIHNQRSYLDNHRVRKICYLTNNGKYADYVT</sequence>
<dbReference type="EMBL" id="LUGG01000010">
    <property type="protein sequence ID" value="OBZ71985.1"/>
    <property type="molecule type" value="Genomic_DNA"/>
</dbReference>
<reference evidence="7 8" key="1">
    <citation type="submission" date="2016-03" db="EMBL/GenBank/DDBJ databases">
        <title>Whole genome sequencing of Grifola frondosa 9006-11.</title>
        <authorList>
            <person name="Min B."/>
            <person name="Park H."/>
            <person name="Kim J.-G."/>
            <person name="Cho H."/>
            <person name="Oh Y.-L."/>
            <person name="Kong W.-S."/>
            <person name="Choi I.-G."/>
        </authorList>
    </citation>
    <scope>NUCLEOTIDE SEQUENCE [LARGE SCALE GENOMIC DNA]</scope>
    <source>
        <strain evidence="7 8">9006-11</strain>
    </source>
</reference>
<dbReference type="PROSITE" id="PS50016">
    <property type="entry name" value="ZF_PHD_2"/>
    <property type="match status" value="1"/>
</dbReference>
<dbReference type="OrthoDB" id="2799524at2759"/>
<evidence type="ECO:0000256" key="4">
    <source>
        <dbReference type="PROSITE-ProRule" id="PRU00146"/>
    </source>
</evidence>
<feature type="region of interest" description="Disordered" evidence="5">
    <location>
        <begin position="1173"/>
        <end position="1213"/>
    </location>
</feature>
<feature type="region of interest" description="Disordered" evidence="5">
    <location>
        <begin position="206"/>
        <end position="248"/>
    </location>
</feature>
<keyword evidence="2 4" id="KW-0863">Zinc-finger</keyword>
<dbReference type="InterPro" id="IPR019787">
    <property type="entry name" value="Znf_PHD-finger"/>
</dbReference>
<comment type="caution">
    <text evidence="7">The sequence shown here is derived from an EMBL/GenBank/DDBJ whole genome shotgun (WGS) entry which is preliminary data.</text>
</comment>
<evidence type="ECO:0000313" key="8">
    <source>
        <dbReference type="Proteomes" id="UP000092993"/>
    </source>
</evidence>
<evidence type="ECO:0000256" key="3">
    <source>
        <dbReference type="ARBA" id="ARBA00022833"/>
    </source>
</evidence>
<dbReference type="InterPro" id="IPR013083">
    <property type="entry name" value="Znf_RING/FYVE/PHD"/>
</dbReference>
<evidence type="ECO:0000256" key="1">
    <source>
        <dbReference type="ARBA" id="ARBA00022723"/>
    </source>
</evidence>
<organism evidence="7 8">
    <name type="scientific">Grifola frondosa</name>
    <name type="common">Maitake</name>
    <name type="synonym">Polyporus frondosus</name>
    <dbReference type="NCBI Taxonomy" id="5627"/>
    <lineage>
        <taxon>Eukaryota</taxon>
        <taxon>Fungi</taxon>
        <taxon>Dikarya</taxon>
        <taxon>Basidiomycota</taxon>
        <taxon>Agaricomycotina</taxon>
        <taxon>Agaricomycetes</taxon>
        <taxon>Polyporales</taxon>
        <taxon>Grifolaceae</taxon>
        <taxon>Grifola</taxon>
    </lineage>
</organism>
<feature type="compositionally biased region" description="Polar residues" evidence="5">
    <location>
        <begin position="782"/>
        <end position="792"/>
    </location>
</feature>
<dbReference type="CDD" id="cd15489">
    <property type="entry name" value="PHD_SF"/>
    <property type="match status" value="1"/>
</dbReference>
<evidence type="ECO:0000259" key="6">
    <source>
        <dbReference type="PROSITE" id="PS50016"/>
    </source>
</evidence>
<dbReference type="GO" id="GO:0008270">
    <property type="term" value="F:zinc ion binding"/>
    <property type="evidence" value="ECO:0007669"/>
    <property type="project" value="UniProtKB-KW"/>
</dbReference>
<evidence type="ECO:0000256" key="2">
    <source>
        <dbReference type="ARBA" id="ARBA00022771"/>
    </source>
</evidence>
<keyword evidence="8" id="KW-1185">Reference proteome</keyword>
<keyword evidence="3" id="KW-0862">Zinc</keyword>
<dbReference type="Pfam" id="PF00628">
    <property type="entry name" value="PHD"/>
    <property type="match status" value="1"/>
</dbReference>